<evidence type="ECO:0000313" key="2">
    <source>
        <dbReference type="EMBL" id="KAK3719383.1"/>
    </source>
</evidence>
<dbReference type="Proteomes" id="UP001283361">
    <property type="component" value="Unassembled WGS sequence"/>
</dbReference>
<reference evidence="2" key="1">
    <citation type="journal article" date="2023" name="G3 (Bethesda)">
        <title>A reference genome for the long-term kleptoplast-retaining sea slug Elysia crispata morphotype clarki.</title>
        <authorList>
            <person name="Eastman K.E."/>
            <person name="Pendleton A.L."/>
            <person name="Shaikh M.A."/>
            <person name="Suttiyut T."/>
            <person name="Ogas R."/>
            <person name="Tomko P."/>
            <person name="Gavelis G."/>
            <person name="Widhalm J.R."/>
            <person name="Wisecaver J.H."/>
        </authorList>
    </citation>
    <scope>NUCLEOTIDE SEQUENCE</scope>
    <source>
        <strain evidence="2">ECLA1</strain>
    </source>
</reference>
<evidence type="ECO:0000256" key="1">
    <source>
        <dbReference type="SAM" id="MobiDB-lite"/>
    </source>
</evidence>
<feature type="region of interest" description="Disordered" evidence="1">
    <location>
        <begin position="151"/>
        <end position="187"/>
    </location>
</feature>
<sequence length="758" mass="83194">MVTREQRKVAEELERIREGLRLHKGQRWNAGARHKEAKRGLQIAAIVTPRREQPIFNSAKPVGQHQRGKLGASSSGIPTAVSGLPRAVKSGPFLTSRRPDPKTKGQDAKTGSVTNPVPGGHEKNVPRLQLHSRMNNDRDDAMTSSRSLGYMAVGAGRGDDNSDDSDSDHFDDSDGGSYDGNERPPHPDILKAILQGVVQCWEETVATVADPTNSAGAGTDKLLNGDVPSTATSIGDFLSPRGLGEKSDRHMDGNHTEKRKKHDNALSLALLKNMKANNVDNKNLVLENRVSVSYKGIDEKAPLQKGTLFTKVPSEESSARLPVGRRRRYSAKVQHIQSLSRLSASSRHSDAAETVEEYVAEITKDLPQIQEHLSNTASECGEHFPSARNAHSSASSTNHRGRLLHSAQSTKSSKVSETARSIERGSQRSYSRHVRTTNNKDSKNQYNQSRPGSEASGKNDNYATETAEMKSLKKNATTVMEQGSGKITDEEDSIPRVSFRLPPLKKESKTGNSSKSARSSLSSIHDVRDSTSDIRNNDDGVIKHSNSNSCSTNVAVLPLLQSGAGPKYHSNNRNIREKQTTTLPRLPLSASVSSTPRLEPQRSTVQDGETGFQTNSLADTSAHESKENMMSIDLKSTRVAVYYYQLLAILTGCSRTWLELVDSVFVAGCSRTWLELVDSVFVAGCSRTWLELVDSVFVAGCSRTWLELVDSVFVAGCSRTWLELVDSVFVLDLKLMAHLVEYWPSVLLFSLEYVNYFL</sequence>
<evidence type="ECO:0000313" key="3">
    <source>
        <dbReference type="Proteomes" id="UP001283361"/>
    </source>
</evidence>
<dbReference type="EMBL" id="JAWDGP010007415">
    <property type="protein sequence ID" value="KAK3719383.1"/>
    <property type="molecule type" value="Genomic_DNA"/>
</dbReference>
<feature type="compositionally biased region" description="Polar residues" evidence="1">
    <location>
        <begin position="444"/>
        <end position="464"/>
    </location>
</feature>
<protein>
    <submittedName>
        <fullName evidence="2">Uncharacterized protein</fullName>
    </submittedName>
</protein>
<gene>
    <name evidence="2" type="ORF">RRG08_029538</name>
</gene>
<feature type="compositionally biased region" description="Polar residues" evidence="1">
    <location>
        <begin position="389"/>
        <end position="398"/>
    </location>
</feature>
<feature type="region of interest" description="Disordered" evidence="1">
    <location>
        <begin position="60"/>
        <end position="131"/>
    </location>
</feature>
<dbReference type="AlphaFoldDB" id="A0AAE0XVR0"/>
<feature type="region of interest" description="Disordered" evidence="1">
    <location>
        <begin position="233"/>
        <end position="262"/>
    </location>
</feature>
<feature type="compositionally biased region" description="Polar residues" evidence="1">
    <location>
        <begin position="590"/>
        <end position="615"/>
    </location>
</feature>
<feature type="compositionally biased region" description="Polar residues" evidence="1">
    <location>
        <begin position="406"/>
        <end position="419"/>
    </location>
</feature>
<proteinExistence type="predicted"/>
<comment type="caution">
    <text evidence="2">The sequence shown here is derived from an EMBL/GenBank/DDBJ whole genome shotgun (WGS) entry which is preliminary data.</text>
</comment>
<feature type="compositionally biased region" description="Basic and acidic residues" evidence="1">
    <location>
        <begin position="97"/>
        <end position="107"/>
    </location>
</feature>
<keyword evidence="3" id="KW-1185">Reference proteome</keyword>
<feature type="region of interest" description="Disordered" evidence="1">
    <location>
        <begin position="577"/>
        <end position="615"/>
    </location>
</feature>
<feature type="region of interest" description="Disordered" evidence="1">
    <location>
        <begin position="379"/>
        <end position="548"/>
    </location>
</feature>
<feature type="compositionally biased region" description="Low complexity" evidence="1">
    <location>
        <begin position="513"/>
        <end position="523"/>
    </location>
</feature>
<organism evidence="2 3">
    <name type="scientific">Elysia crispata</name>
    <name type="common">lettuce slug</name>
    <dbReference type="NCBI Taxonomy" id="231223"/>
    <lineage>
        <taxon>Eukaryota</taxon>
        <taxon>Metazoa</taxon>
        <taxon>Spiralia</taxon>
        <taxon>Lophotrochozoa</taxon>
        <taxon>Mollusca</taxon>
        <taxon>Gastropoda</taxon>
        <taxon>Heterobranchia</taxon>
        <taxon>Euthyneura</taxon>
        <taxon>Panpulmonata</taxon>
        <taxon>Sacoglossa</taxon>
        <taxon>Placobranchoidea</taxon>
        <taxon>Plakobranchidae</taxon>
        <taxon>Elysia</taxon>
    </lineage>
</organism>
<accession>A0AAE0XVR0</accession>
<name>A0AAE0XVR0_9GAST</name>
<feature type="compositionally biased region" description="Basic and acidic residues" evidence="1">
    <location>
        <begin position="525"/>
        <end position="542"/>
    </location>
</feature>
<feature type="compositionally biased region" description="Basic and acidic residues" evidence="1">
    <location>
        <begin position="243"/>
        <end position="256"/>
    </location>
</feature>